<evidence type="ECO:0000256" key="1">
    <source>
        <dbReference type="ARBA" id="ARBA00022793"/>
    </source>
</evidence>
<dbReference type="Proteomes" id="UP000235371">
    <property type="component" value="Unassembled WGS sequence"/>
</dbReference>
<dbReference type="RefSeq" id="XP_024727950.1">
    <property type="nucleotide sequence ID" value="XM_024883990.1"/>
</dbReference>
<keyword evidence="1" id="KW-0210">Decarboxylase</keyword>
<evidence type="ECO:0000313" key="3">
    <source>
        <dbReference type="EMBL" id="PMD51046.1"/>
    </source>
</evidence>
<sequence length="165" mass="18251">MIKSIHWEISEPLEGNPYKEHFSNGIFAHSFLSPAEYHCQHAPVGGVVLEARVILGRVYLELIRKTTEVRTLSLVPQRKPHSPHNDSHIRLHPDTHEEGYKLHSISTGPSEVTFDAPDSPGYQLYQAGGLIVLYNAIGLVAVLPLGMAQVSSLILTAEVVTTLRK</sequence>
<reference evidence="3 4" key="1">
    <citation type="submission" date="2016-04" db="EMBL/GenBank/DDBJ databases">
        <title>A degradative enzymes factory behind the ericoid mycorrhizal symbiosis.</title>
        <authorList>
            <consortium name="DOE Joint Genome Institute"/>
            <person name="Martino E."/>
            <person name="Morin E."/>
            <person name="Grelet G."/>
            <person name="Kuo A."/>
            <person name="Kohler A."/>
            <person name="Daghino S."/>
            <person name="Barry K."/>
            <person name="Choi C."/>
            <person name="Cichocki N."/>
            <person name="Clum A."/>
            <person name="Copeland A."/>
            <person name="Hainaut M."/>
            <person name="Haridas S."/>
            <person name="Labutti K."/>
            <person name="Lindquist E."/>
            <person name="Lipzen A."/>
            <person name="Khouja H.-R."/>
            <person name="Murat C."/>
            <person name="Ohm R."/>
            <person name="Olson A."/>
            <person name="Spatafora J."/>
            <person name="Veneault-Fourrey C."/>
            <person name="Henrissat B."/>
            <person name="Grigoriev I."/>
            <person name="Martin F."/>
            <person name="Perotto S."/>
        </authorList>
    </citation>
    <scope>NUCLEOTIDE SEQUENCE [LARGE SCALE GENOMIC DNA]</scope>
    <source>
        <strain evidence="3 4">E</strain>
    </source>
</reference>
<dbReference type="EMBL" id="KZ613912">
    <property type="protein sequence ID" value="PMD51046.1"/>
    <property type="molecule type" value="Genomic_DNA"/>
</dbReference>
<dbReference type="OrthoDB" id="5973539at2759"/>
<evidence type="ECO:0000256" key="2">
    <source>
        <dbReference type="ARBA" id="ARBA00023239"/>
    </source>
</evidence>
<name>A0A2J6SJW0_9HELO</name>
<keyword evidence="4" id="KW-1185">Reference proteome</keyword>
<organism evidence="3 4">
    <name type="scientific">Hyaloscypha bicolor E</name>
    <dbReference type="NCBI Taxonomy" id="1095630"/>
    <lineage>
        <taxon>Eukaryota</taxon>
        <taxon>Fungi</taxon>
        <taxon>Dikarya</taxon>
        <taxon>Ascomycota</taxon>
        <taxon>Pezizomycotina</taxon>
        <taxon>Leotiomycetes</taxon>
        <taxon>Helotiales</taxon>
        <taxon>Hyaloscyphaceae</taxon>
        <taxon>Hyaloscypha</taxon>
        <taxon>Hyaloscypha bicolor</taxon>
    </lineage>
</organism>
<proteinExistence type="predicted"/>
<dbReference type="GO" id="GO:0008654">
    <property type="term" value="P:phospholipid biosynthetic process"/>
    <property type="evidence" value="ECO:0007669"/>
    <property type="project" value="InterPro"/>
</dbReference>
<dbReference type="STRING" id="1095630.A0A2J6SJW0"/>
<dbReference type="InParanoid" id="A0A2J6SJW0"/>
<dbReference type="GO" id="GO:0004609">
    <property type="term" value="F:phosphatidylserine decarboxylase activity"/>
    <property type="evidence" value="ECO:0007669"/>
    <property type="project" value="InterPro"/>
</dbReference>
<accession>A0A2J6SJW0</accession>
<evidence type="ECO:0000313" key="4">
    <source>
        <dbReference type="Proteomes" id="UP000235371"/>
    </source>
</evidence>
<dbReference type="InterPro" id="IPR003817">
    <property type="entry name" value="PS_Dcarbxylase"/>
</dbReference>
<protein>
    <submittedName>
        <fullName evidence="3">Uncharacterized protein</fullName>
    </submittedName>
</protein>
<gene>
    <name evidence="3" type="ORF">K444DRAFT_636425</name>
</gene>
<dbReference type="GeneID" id="36592067"/>
<dbReference type="Pfam" id="PF02666">
    <property type="entry name" value="PS_Dcarbxylase"/>
    <property type="match status" value="1"/>
</dbReference>
<keyword evidence="2" id="KW-0456">Lyase</keyword>
<dbReference type="AlphaFoldDB" id="A0A2J6SJW0"/>